<gene>
    <name evidence="4" type="primary">LOC113212137</name>
</gene>
<name>A0A6J1T4H1_FRAOC</name>
<dbReference type="RefSeq" id="XP_026286515.1">
    <property type="nucleotide sequence ID" value="XM_026430730.2"/>
</dbReference>
<dbReference type="KEGG" id="foc:113212137"/>
<protein>
    <submittedName>
        <fullName evidence="4">Uncharacterized protein LOC113212137 isoform X1</fullName>
    </submittedName>
</protein>
<keyword evidence="2" id="KW-0732">Signal</keyword>
<proteinExistence type="predicted"/>
<dbReference type="AlphaFoldDB" id="A0A6J1T4H1"/>
<feature type="region of interest" description="Disordered" evidence="1">
    <location>
        <begin position="127"/>
        <end position="151"/>
    </location>
</feature>
<dbReference type="GeneID" id="113212137"/>
<sequence>MRKRIIVGLLMWVLVSGDRPGEDRHDEDHVHEERTLAHANCYGLPAELIAGDAESLLALLLSEEGRRVAKESALRTLLANATSERAAAMLQPIVHYRSVKNVRGISICGNAWLDWIPWLPCRVQSPPPRPYFEDEERGGDGEGPLCRPTED</sequence>
<evidence type="ECO:0000256" key="1">
    <source>
        <dbReference type="SAM" id="MobiDB-lite"/>
    </source>
</evidence>
<feature type="chain" id="PRO_5026792376" evidence="2">
    <location>
        <begin position="18"/>
        <end position="151"/>
    </location>
</feature>
<evidence type="ECO:0000313" key="4">
    <source>
        <dbReference type="RefSeq" id="XP_026286515.1"/>
    </source>
</evidence>
<evidence type="ECO:0000313" key="3">
    <source>
        <dbReference type="Proteomes" id="UP000504606"/>
    </source>
</evidence>
<keyword evidence="3" id="KW-1185">Reference proteome</keyword>
<accession>A0A6J1T4H1</accession>
<evidence type="ECO:0000256" key="2">
    <source>
        <dbReference type="SAM" id="SignalP"/>
    </source>
</evidence>
<reference evidence="4" key="1">
    <citation type="submission" date="2025-08" db="UniProtKB">
        <authorList>
            <consortium name="RefSeq"/>
        </authorList>
    </citation>
    <scope>IDENTIFICATION</scope>
    <source>
        <tissue evidence="4">Whole organism</tissue>
    </source>
</reference>
<feature type="signal peptide" evidence="2">
    <location>
        <begin position="1"/>
        <end position="17"/>
    </location>
</feature>
<dbReference type="Proteomes" id="UP000504606">
    <property type="component" value="Unplaced"/>
</dbReference>
<organism evidence="3 4">
    <name type="scientific">Frankliniella occidentalis</name>
    <name type="common">Western flower thrips</name>
    <name type="synonym">Euthrips occidentalis</name>
    <dbReference type="NCBI Taxonomy" id="133901"/>
    <lineage>
        <taxon>Eukaryota</taxon>
        <taxon>Metazoa</taxon>
        <taxon>Ecdysozoa</taxon>
        <taxon>Arthropoda</taxon>
        <taxon>Hexapoda</taxon>
        <taxon>Insecta</taxon>
        <taxon>Pterygota</taxon>
        <taxon>Neoptera</taxon>
        <taxon>Paraneoptera</taxon>
        <taxon>Thysanoptera</taxon>
        <taxon>Terebrantia</taxon>
        <taxon>Thripoidea</taxon>
        <taxon>Thripidae</taxon>
        <taxon>Frankliniella</taxon>
    </lineage>
</organism>